<feature type="transmembrane region" description="Helical" evidence="1">
    <location>
        <begin position="56"/>
        <end position="75"/>
    </location>
</feature>
<accession>A0ABU9IHI2</accession>
<proteinExistence type="predicted"/>
<protein>
    <submittedName>
        <fullName evidence="2">Uncharacterized protein</fullName>
    </submittedName>
</protein>
<gene>
    <name evidence="2" type="ORF">AAEO60_14570</name>
</gene>
<dbReference type="Proteomes" id="UP001497045">
    <property type="component" value="Unassembled WGS sequence"/>
</dbReference>
<evidence type="ECO:0000313" key="3">
    <source>
        <dbReference type="Proteomes" id="UP001497045"/>
    </source>
</evidence>
<reference evidence="2 3" key="1">
    <citation type="submission" date="2024-04" db="EMBL/GenBank/DDBJ databases">
        <title>Aurantiacibacter sp. DGU6 16S ribosomal RNA gene Genome sequencing and assembly.</title>
        <authorList>
            <person name="Park S."/>
        </authorList>
    </citation>
    <scope>NUCLEOTIDE SEQUENCE [LARGE SCALE GENOMIC DNA]</scope>
    <source>
        <strain evidence="2 3">DGU6</strain>
    </source>
</reference>
<evidence type="ECO:0000256" key="1">
    <source>
        <dbReference type="SAM" id="Phobius"/>
    </source>
</evidence>
<comment type="caution">
    <text evidence="2">The sequence shown here is derived from an EMBL/GenBank/DDBJ whole genome shotgun (WGS) entry which is preliminary data.</text>
</comment>
<dbReference type="EMBL" id="JBBYHV010000002">
    <property type="protein sequence ID" value="MEL1251898.1"/>
    <property type="molecule type" value="Genomic_DNA"/>
</dbReference>
<keyword evidence="1" id="KW-0812">Transmembrane</keyword>
<feature type="transmembrane region" description="Helical" evidence="1">
    <location>
        <begin position="12"/>
        <end position="36"/>
    </location>
</feature>
<feature type="transmembrane region" description="Helical" evidence="1">
    <location>
        <begin position="112"/>
        <end position="136"/>
    </location>
</feature>
<evidence type="ECO:0000313" key="2">
    <source>
        <dbReference type="EMBL" id="MEL1251898.1"/>
    </source>
</evidence>
<keyword evidence="3" id="KW-1185">Reference proteome</keyword>
<sequence length="226" mass="24246">MKALAELGRVVAAALIAFVVWLVAYFPAALLCRTFLSWDRDIGGSPWTMNRSSFGSVLDSLTIGVIVAIISLIAFAKIYKGHNSIGLLFGGLALSAFVIIFSLLGQSQLGGGFIYVGAGSTFVSVIFAAISFRFLLEDRRLGQNRGAESDQADSDQLRANTADLIETVCENAMRKPHPRSAVIGTLLGMHGGLADEDEYQEIISEAIHMAQGGVPIEELANRVRRG</sequence>
<feature type="transmembrane region" description="Helical" evidence="1">
    <location>
        <begin position="87"/>
        <end position="106"/>
    </location>
</feature>
<organism evidence="2 3">
    <name type="scientific">Aurantiacibacter gilvus</name>
    <dbReference type="NCBI Taxonomy" id="3139141"/>
    <lineage>
        <taxon>Bacteria</taxon>
        <taxon>Pseudomonadati</taxon>
        <taxon>Pseudomonadota</taxon>
        <taxon>Alphaproteobacteria</taxon>
        <taxon>Sphingomonadales</taxon>
        <taxon>Erythrobacteraceae</taxon>
        <taxon>Aurantiacibacter</taxon>
    </lineage>
</organism>
<name>A0ABU9IHI2_9SPHN</name>
<keyword evidence="1" id="KW-0472">Membrane</keyword>
<keyword evidence="1" id="KW-1133">Transmembrane helix</keyword>
<dbReference type="RefSeq" id="WP_341674439.1">
    <property type="nucleotide sequence ID" value="NZ_JBBYHV010000002.1"/>
</dbReference>